<dbReference type="AlphaFoldDB" id="A0A7W9KQC3"/>
<dbReference type="InterPro" id="IPR023393">
    <property type="entry name" value="START-like_dom_sf"/>
</dbReference>
<gene>
    <name evidence="1" type="ORF">BJ998_008064</name>
</gene>
<evidence type="ECO:0000313" key="2">
    <source>
        <dbReference type="Proteomes" id="UP000585638"/>
    </source>
</evidence>
<keyword evidence="2" id="KW-1185">Reference proteome</keyword>
<organism evidence="1 2">
    <name type="scientific">Kutzneria kofuensis</name>
    <dbReference type="NCBI Taxonomy" id="103725"/>
    <lineage>
        <taxon>Bacteria</taxon>
        <taxon>Bacillati</taxon>
        <taxon>Actinomycetota</taxon>
        <taxon>Actinomycetes</taxon>
        <taxon>Pseudonocardiales</taxon>
        <taxon>Pseudonocardiaceae</taxon>
        <taxon>Kutzneria</taxon>
    </lineage>
</organism>
<evidence type="ECO:0000313" key="1">
    <source>
        <dbReference type="EMBL" id="MBB5896805.1"/>
    </source>
</evidence>
<dbReference type="EMBL" id="JACHIR010000002">
    <property type="protein sequence ID" value="MBB5896805.1"/>
    <property type="molecule type" value="Genomic_DNA"/>
</dbReference>
<protein>
    <submittedName>
        <fullName evidence="1">Aromatase</fullName>
    </submittedName>
</protein>
<dbReference type="SUPFAM" id="SSF55961">
    <property type="entry name" value="Bet v1-like"/>
    <property type="match status" value="1"/>
</dbReference>
<sequence length="152" mass="17625">MSGHLDNDIVIAAPLDLVWRIANDVERWPELFVDEYAAAELIEVDGERKVFRLTMVPDEQGRQRSWVSERITDPERHTVNSRRVETGPFLYMHIFQHFAEIPGGTRVRWVQDFEVLPEAPFTTEQVADRIGRNSLAQLLRHKEFIETEAALA</sequence>
<comment type="caution">
    <text evidence="1">The sequence shown here is derived from an EMBL/GenBank/DDBJ whole genome shotgun (WGS) entry which is preliminary data.</text>
</comment>
<proteinExistence type="predicted"/>
<dbReference type="InterPro" id="IPR019587">
    <property type="entry name" value="Polyketide_cyclase/dehydratase"/>
</dbReference>
<name>A0A7W9KQC3_9PSEU</name>
<dbReference type="Gene3D" id="3.30.530.20">
    <property type="match status" value="1"/>
</dbReference>
<dbReference type="Pfam" id="PF10604">
    <property type="entry name" value="Polyketide_cyc2"/>
    <property type="match status" value="1"/>
</dbReference>
<dbReference type="RefSeq" id="WP_184869311.1">
    <property type="nucleotide sequence ID" value="NZ_BAAAWY010000004.1"/>
</dbReference>
<reference evidence="1 2" key="1">
    <citation type="submission" date="2020-08" db="EMBL/GenBank/DDBJ databases">
        <title>Sequencing the genomes of 1000 actinobacteria strains.</title>
        <authorList>
            <person name="Klenk H.-P."/>
        </authorList>
    </citation>
    <scope>NUCLEOTIDE SEQUENCE [LARGE SCALE GENOMIC DNA]</scope>
    <source>
        <strain evidence="1 2">DSM 43851</strain>
    </source>
</reference>
<dbReference type="Proteomes" id="UP000585638">
    <property type="component" value="Unassembled WGS sequence"/>
</dbReference>
<accession>A0A7W9KQC3</accession>